<dbReference type="EMBL" id="JGYN01000008">
    <property type="protein sequence ID" value="KFI51710.1"/>
    <property type="molecule type" value="Genomic_DNA"/>
</dbReference>
<gene>
    <name evidence="1" type="ORF">BBIA_0623</name>
</gene>
<accession>A0A086ZYW0</accession>
<comment type="caution">
    <text evidence="1">The sequence shown here is derived from an EMBL/GenBank/DDBJ whole genome shotgun (WGS) entry which is preliminary data.</text>
</comment>
<keyword evidence="2" id="KW-1185">Reference proteome</keyword>
<evidence type="ECO:0008006" key="3">
    <source>
        <dbReference type="Google" id="ProtNLM"/>
    </source>
</evidence>
<evidence type="ECO:0000313" key="1">
    <source>
        <dbReference type="EMBL" id="KFI51710.1"/>
    </source>
</evidence>
<dbReference type="AlphaFoldDB" id="A0A086ZYW0"/>
<dbReference type="OrthoDB" id="9799039at2"/>
<protein>
    <recommendedName>
        <fullName evidence="3">YcfA-like protein</fullName>
    </recommendedName>
</protein>
<dbReference type="Proteomes" id="UP000029108">
    <property type="component" value="Unassembled WGS sequence"/>
</dbReference>
<dbReference type="RefSeq" id="WP_033493754.1">
    <property type="nucleotide sequence ID" value="NZ_JDUU01000010.1"/>
</dbReference>
<evidence type="ECO:0000313" key="2">
    <source>
        <dbReference type="Proteomes" id="UP000029108"/>
    </source>
</evidence>
<proteinExistence type="predicted"/>
<sequence length="70" mass="8178">MTKRKDIIKRIKAEAKRHGLTFDIIEGGNHSKMIVDGMIIPLPRHNEIRENTTKAIYGECDPKFGKDWWK</sequence>
<name>A0A086ZYW0_9BIFI</name>
<dbReference type="eggNOG" id="ENOG5030P4P">
    <property type="taxonomic scope" value="Bacteria"/>
</dbReference>
<organism evidence="1 2">
    <name type="scientific">Bifidobacterium biavatii DSM 23969</name>
    <dbReference type="NCBI Taxonomy" id="1437608"/>
    <lineage>
        <taxon>Bacteria</taxon>
        <taxon>Bacillati</taxon>
        <taxon>Actinomycetota</taxon>
        <taxon>Actinomycetes</taxon>
        <taxon>Bifidobacteriales</taxon>
        <taxon>Bifidobacteriaceae</taxon>
        <taxon>Bifidobacterium</taxon>
    </lineage>
</organism>
<reference evidence="1 2" key="1">
    <citation type="submission" date="2014-03" db="EMBL/GenBank/DDBJ databases">
        <title>Genomics of Bifidobacteria.</title>
        <authorList>
            <person name="Ventura M."/>
            <person name="Milani C."/>
            <person name="Lugli G.A."/>
        </authorList>
    </citation>
    <scope>NUCLEOTIDE SEQUENCE [LARGE SCALE GENOMIC DNA]</scope>
    <source>
        <strain evidence="1 2">DSM 23969</strain>
    </source>
</reference>
<dbReference type="STRING" id="1437608.GCA_000771645_00278"/>